<evidence type="ECO:0000313" key="1">
    <source>
        <dbReference type="EMBL" id="CAF4165313.1"/>
    </source>
</evidence>
<evidence type="ECO:0000313" key="2">
    <source>
        <dbReference type="Proteomes" id="UP000663874"/>
    </source>
</evidence>
<dbReference type="AlphaFoldDB" id="A0A819ZNL4"/>
<proteinExistence type="predicted"/>
<protein>
    <submittedName>
        <fullName evidence="1">Uncharacterized protein</fullName>
    </submittedName>
</protein>
<name>A0A819ZNL4_9BILA</name>
<sequence length="30" mass="3592">MTSGFQGGMFNKVRWLVMLDIRPFENELFQ</sequence>
<feature type="non-terminal residue" evidence="1">
    <location>
        <position position="30"/>
    </location>
</feature>
<dbReference type="EMBL" id="CAJOBE010013479">
    <property type="protein sequence ID" value="CAF4165313.1"/>
    <property type="molecule type" value="Genomic_DNA"/>
</dbReference>
<gene>
    <name evidence="1" type="ORF">FNK824_LOCUS34401</name>
</gene>
<organism evidence="1 2">
    <name type="scientific">Rotaria sordida</name>
    <dbReference type="NCBI Taxonomy" id="392033"/>
    <lineage>
        <taxon>Eukaryota</taxon>
        <taxon>Metazoa</taxon>
        <taxon>Spiralia</taxon>
        <taxon>Gnathifera</taxon>
        <taxon>Rotifera</taxon>
        <taxon>Eurotatoria</taxon>
        <taxon>Bdelloidea</taxon>
        <taxon>Philodinida</taxon>
        <taxon>Philodinidae</taxon>
        <taxon>Rotaria</taxon>
    </lineage>
</organism>
<comment type="caution">
    <text evidence="1">The sequence shown here is derived from an EMBL/GenBank/DDBJ whole genome shotgun (WGS) entry which is preliminary data.</text>
</comment>
<accession>A0A819ZNL4</accession>
<dbReference type="Proteomes" id="UP000663874">
    <property type="component" value="Unassembled WGS sequence"/>
</dbReference>
<reference evidence="1" key="1">
    <citation type="submission" date="2021-02" db="EMBL/GenBank/DDBJ databases">
        <authorList>
            <person name="Nowell W R."/>
        </authorList>
    </citation>
    <scope>NUCLEOTIDE SEQUENCE</scope>
</reference>